<keyword evidence="20" id="KW-1185">Reference proteome</keyword>
<dbReference type="PROSITE" id="PS50846">
    <property type="entry name" value="HMA_2"/>
    <property type="match status" value="1"/>
</dbReference>
<evidence type="ECO:0000256" key="5">
    <source>
        <dbReference type="ARBA" id="ARBA00022539"/>
    </source>
</evidence>
<keyword evidence="6" id="KW-0597">Phosphoprotein</keyword>
<dbReference type="InterPro" id="IPR023298">
    <property type="entry name" value="ATPase_P-typ_TM_dom_sf"/>
</dbReference>
<dbReference type="InterPro" id="IPR001757">
    <property type="entry name" value="P_typ_ATPase"/>
</dbReference>
<dbReference type="Proteomes" id="UP001525021">
    <property type="component" value="Unassembled WGS sequence"/>
</dbReference>
<evidence type="ECO:0000256" key="14">
    <source>
        <dbReference type="ARBA" id="ARBA00023136"/>
    </source>
</evidence>
<dbReference type="EMBL" id="JANTOO010000005">
    <property type="protein sequence ID" value="MCS1395243.1"/>
    <property type="molecule type" value="Genomic_DNA"/>
</dbReference>
<keyword evidence="13" id="KW-0406">Ion transport</keyword>
<keyword evidence="11" id="KW-1278">Translocase</keyword>
<dbReference type="Gene3D" id="3.40.50.1000">
    <property type="entry name" value="HAD superfamily/HAD-like"/>
    <property type="match status" value="1"/>
</dbReference>
<evidence type="ECO:0000256" key="4">
    <source>
        <dbReference type="ARBA" id="ARBA00022475"/>
    </source>
</evidence>
<keyword evidence="4 17" id="KW-1003">Cell membrane</keyword>
<dbReference type="SUPFAM" id="SSF55008">
    <property type="entry name" value="HMA, heavy metal-associated domain"/>
    <property type="match status" value="1"/>
</dbReference>
<dbReference type="NCBIfam" id="TIGR01525">
    <property type="entry name" value="ATPase-IB_hvy"/>
    <property type="match status" value="1"/>
</dbReference>
<dbReference type="PRINTS" id="PR00941">
    <property type="entry name" value="CDATPASE"/>
</dbReference>
<dbReference type="InterPro" id="IPR023299">
    <property type="entry name" value="ATPase_P-typ_cyto_dom_N"/>
</dbReference>
<evidence type="ECO:0000313" key="19">
    <source>
        <dbReference type="EMBL" id="MCS1395243.1"/>
    </source>
</evidence>
<evidence type="ECO:0000256" key="17">
    <source>
        <dbReference type="RuleBase" id="RU362081"/>
    </source>
</evidence>
<dbReference type="Pfam" id="PF00122">
    <property type="entry name" value="E1-E2_ATPase"/>
    <property type="match status" value="1"/>
</dbReference>
<dbReference type="Gene3D" id="3.40.1110.10">
    <property type="entry name" value="Calcium-transporting ATPase, cytoplasmic domain N"/>
    <property type="match status" value="1"/>
</dbReference>
<dbReference type="PROSITE" id="PS01047">
    <property type="entry name" value="HMA_1"/>
    <property type="match status" value="1"/>
</dbReference>
<dbReference type="SUPFAM" id="SSF81653">
    <property type="entry name" value="Calcium ATPase, transduction domain A"/>
    <property type="match status" value="1"/>
</dbReference>
<evidence type="ECO:0000256" key="11">
    <source>
        <dbReference type="ARBA" id="ARBA00022967"/>
    </source>
</evidence>
<evidence type="ECO:0000256" key="15">
    <source>
        <dbReference type="ARBA" id="ARBA00039103"/>
    </source>
</evidence>
<evidence type="ECO:0000313" key="20">
    <source>
        <dbReference type="Proteomes" id="UP001525021"/>
    </source>
</evidence>
<keyword evidence="14 17" id="KW-0472">Membrane</keyword>
<proteinExistence type="inferred from homology"/>
<evidence type="ECO:0000256" key="9">
    <source>
        <dbReference type="ARBA" id="ARBA00022741"/>
    </source>
</evidence>
<reference evidence="19 20" key="1">
    <citation type="submission" date="2022-08" db="EMBL/GenBank/DDBJ databases">
        <title>Lysinibacillus sequencing.</title>
        <authorList>
            <person name="Dunlap C."/>
        </authorList>
    </citation>
    <scope>NUCLEOTIDE SEQUENCE [LARGE SCALE GENOMIC DNA]</scope>
    <source>
        <strain evidence="19 20">PB211</strain>
    </source>
</reference>
<feature type="transmembrane region" description="Helical" evidence="17">
    <location>
        <begin position="120"/>
        <end position="138"/>
    </location>
</feature>
<comment type="catalytic activity">
    <reaction evidence="16">
        <text>Cd(2+)(in) + ATP + H2O = Cd(2+)(out) + ADP + phosphate + H(+)</text>
        <dbReference type="Rhea" id="RHEA:12132"/>
        <dbReference type="ChEBI" id="CHEBI:15377"/>
        <dbReference type="ChEBI" id="CHEBI:15378"/>
        <dbReference type="ChEBI" id="CHEBI:30616"/>
        <dbReference type="ChEBI" id="CHEBI:43474"/>
        <dbReference type="ChEBI" id="CHEBI:48775"/>
        <dbReference type="ChEBI" id="CHEBI:456216"/>
        <dbReference type="EC" id="7.2.2.21"/>
    </reaction>
</comment>
<keyword evidence="10 17" id="KW-0067">ATP-binding</keyword>
<keyword evidence="8 17" id="KW-0479">Metal-binding</keyword>
<evidence type="ECO:0000256" key="3">
    <source>
        <dbReference type="ARBA" id="ARBA00022448"/>
    </source>
</evidence>
<feature type="transmembrane region" description="Helical" evidence="17">
    <location>
        <begin position="95"/>
        <end position="114"/>
    </location>
</feature>
<evidence type="ECO:0000256" key="1">
    <source>
        <dbReference type="ARBA" id="ARBA00004651"/>
    </source>
</evidence>
<evidence type="ECO:0000256" key="8">
    <source>
        <dbReference type="ARBA" id="ARBA00022723"/>
    </source>
</evidence>
<dbReference type="NCBIfam" id="TIGR01511">
    <property type="entry name" value="ATPase-IB1_Cu"/>
    <property type="match status" value="1"/>
</dbReference>
<feature type="transmembrane region" description="Helical" evidence="17">
    <location>
        <begin position="352"/>
        <end position="381"/>
    </location>
</feature>
<comment type="subcellular location">
    <subcellularLocation>
        <location evidence="1">Cell membrane</location>
        <topology evidence="1">Multi-pass membrane protein</topology>
    </subcellularLocation>
</comment>
<keyword evidence="7 17" id="KW-0812">Transmembrane</keyword>
<dbReference type="Gene3D" id="3.30.70.100">
    <property type="match status" value="1"/>
</dbReference>
<feature type="transmembrane region" description="Helical" evidence="17">
    <location>
        <begin position="692"/>
        <end position="710"/>
    </location>
</feature>
<dbReference type="PANTHER" id="PTHR48085:SF5">
    <property type="entry name" value="CADMIUM_ZINC-TRANSPORTING ATPASE HMA4-RELATED"/>
    <property type="match status" value="1"/>
</dbReference>
<dbReference type="InterPro" id="IPR036163">
    <property type="entry name" value="HMA_dom_sf"/>
</dbReference>
<evidence type="ECO:0000256" key="13">
    <source>
        <dbReference type="ARBA" id="ARBA00023065"/>
    </source>
</evidence>
<dbReference type="CDD" id="cd00371">
    <property type="entry name" value="HMA"/>
    <property type="match status" value="1"/>
</dbReference>
<protein>
    <recommendedName>
        <fullName evidence="15">Cd(2+)-exporting ATPase</fullName>
        <ecNumber evidence="15">7.2.2.21</ecNumber>
    </recommendedName>
</protein>
<keyword evidence="12 17" id="KW-1133">Transmembrane helix</keyword>
<dbReference type="SUPFAM" id="SSF56784">
    <property type="entry name" value="HAD-like"/>
    <property type="match status" value="1"/>
</dbReference>
<evidence type="ECO:0000259" key="18">
    <source>
        <dbReference type="PROSITE" id="PS50846"/>
    </source>
</evidence>
<dbReference type="PROSITE" id="PS00154">
    <property type="entry name" value="ATPASE_E1_E2"/>
    <property type="match status" value="1"/>
</dbReference>
<dbReference type="InterPro" id="IPR006121">
    <property type="entry name" value="HMA_dom"/>
</dbReference>
<comment type="similarity">
    <text evidence="2 17">Belongs to the cation transport ATPase (P-type) (TC 3.A.3) family. Type IB subfamily.</text>
</comment>
<dbReference type="Gene3D" id="2.70.150.10">
    <property type="entry name" value="Calcium-transporting ATPase, cytoplasmic transduction domain A"/>
    <property type="match status" value="1"/>
</dbReference>
<dbReference type="InterPro" id="IPR017969">
    <property type="entry name" value="Heavy-metal-associated_CS"/>
</dbReference>
<evidence type="ECO:0000256" key="7">
    <source>
        <dbReference type="ARBA" id="ARBA00022692"/>
    </source>
</evidence>
<accession>A0ABT2DK19</accession>
<dbReference type="Pfam" id="PF00403">
    <property type="entry name" value="HMA"/>
    <property type="match status" value="1"/>
</dbReference>
<dbReference type="InterPro" id="IPR018303">
    <property type="entry name" value="ATPase_P-typ_P_site"/>
</dbReference>
<dbReference type="NCBIfam" id="TIGR01494">
    <property type="entry name" value="ATPase_P-type"/>
    <property type="match status" value="1"/>
</dbReference>
<dbReference type="InterPro" id="IPR023214">
    <property type="entry name" value="HAD_sf"/>
</dbReference>
<dbReference type="SFLD" id="SFLDS00003">
    <property type="entry name" value="Haloacid_Dehalogenase"/>
    <property type="match status" value="1"/>
</dbReference>
<dbReference type="SUPFAM" id="SSF81665">
    <property type="entry name" value="Calcium ATPase, transmembrane domain M"/>
    <property type="match status" value="1"/>
</dbReference>
<dbReference type="InterPro" id="IPR008250">
    <property type="entry name" value="ATPase_P-typ_transduc_dom_A_sf"/>
</dbReference>
<organism evidence="19 20">
    <name type="scientific">Lysinibacillus pinottii</name>
    <dbReference type="NCBI Taxonomy" id="2973932"/>
    <lineage>
        <taxon>Bacteria</taxon>
        <taxon>Bacillati</taxon>
        <taxon>Bacillota</taxon>
        <taxon>Bacilli</taxon>
        <taxon>Bacillales</taxon>
        <taxon>Bacillaceae</taxon>
        <taxon>Lysinibacillus</taxon>
    </lineage>
</organism>
<dbReference type="SFLD" id="SFLDG00002">
    <property type="entry name" value="C1.7:_P-type_atpase_like"/>
    <property type="match status" value="1"/>
</dbReference>
<dbReference type="PRINTS" id="PR00119">
    <property type="entry name" value="CATATPASE"/>
</dbReference>
<sequence>MRKRGLRMVATPTKQEYRLQNLSCASCAAKFEKNVKAIPEVEDAQVNFGASKITVVGNISVNQIEEAGAFDGIKVSQSAVRAVEKSIPFYRKKENILAGVSLFFVILGYLFVSIQGETNPIPIAMFIIAILVGGMGIFKTGFRNLARFEFDMKTLMTIAIIGAAIIGEWEEAAVVVFLFAVSEALEAYSMDKARQSIRGLMDIAPPTAIIKRAHGEHFHELELRTEDIEIGDILIVKPGQKIAMDGIVISGLSAVNQAAITGESIPVNKTVNDEVFAGTLNEEGALEVRVTKRVEDTTIAKIINLVEEAQAEKAPSQQFVDRFAKYYTPAIIIIAFLVAIIPPLFMGDWQHWIYQGLAVLVVGCPCALVVSTPVAIVTAIGNAARQGVLIKGGIHLEQLGHIEAVAFDKTGTLTEGQPAVTDIVTMEGWSEDYVLQLVAAVEKQSQHPLAKAILNRLHDKNLSELVPTDFQSVTGKGAFATVDQQIIYVGSMKWASTLGSIDKNIENQVKKLQEQGKTVVAAVSKSQLIGLIGIADQLRHESKDVLLKLKALKVKHMVMLTGDAEPTAQAIATSLQVTDVRAGLLPEEKLMAIKDLRAQFGAVAMVGDGVNDAPALATANVGIAMGGAGTDAALETADIALMGDDLTKLPYTIGLSRKTLRIIKENIIFALALKLIALLLVIPGWLTLWIAIFADMGATLLVVFNSLRLIKAKK</sequence>
<dbReference type="InterPro" id="IPR044492">
    <property type="entry name" value="P_typ_ATPase_HD_dom"/>
</dbReference>
<name>A0ABT2DK19_9BACI</name>
<feature type="domain" description="HMA" evidence="18">
    <location>
        <begin position="13"/>
        <end position="76"/>
    </location>
</feature>
<feature type="transmembrane region" description="Helical" evidence="17">
    <location>
        <begin position="326"/>
        <end position="346"/>
    </location>
</feature>
<evidence type="ECO:0000256" key="2">
    <source>
        <dbReference type="ARBA" id="ARBA00006024"/>
    </source>
</evidence>
<keyword evidence="9 17" id="KW-0547">Nucleotide-binding</keyword>
<dbReference type="NCBIfam" id="TIGR01512">
    <property type="entry name" value="ATPase-IB2_Cd"/>
    <property type="match status" value="1"/>
</dbReference>
<evidence type="ECO:0000256" key="6">
    <source>
        <dbReference type="ARBA" id="ARBA00022553"/>
    </source>
</evidence>
<dbReference type="SFLD" id="SFLDF00027">
    <property type="entry name" value="p-type_atpase"/>
    <property type="match status" value="1"/>
</dbReference>
<dbReference type="InterPro" id="IPR036412">
    <property type="entry name" value="HAD-like_sf"/>
</dbReference>
<keyword evidence="3" id="KW-0813">Transport</keyword>
<gene>
    <name evidence="19" type="ORF">NXZ79_04175</name>
</gene>
<dbReference type="PANTHER" id="PTHR48085">
    <property type="entry name" value="CADMIUM/ZINC-TRANSPORTING ATPASE HMA2-RELATED"/>
    <property type="match status" value="1"/>
</dbReference>
<dbReference type="EC" id="7.2.2.21" evidence="15"/>
<comment type="caution">
    <text evidence="19">The sequence shown here is derived from an EMBL/GenBank/DDBJ whole genome shotgun (WGS) entry which is preliminary data.</text>
</comment>
<dbReference type="InterPro" id="IPR059000">
    <property type="entry name" value="ATPase_P-type_domA"/>
</dbReference>
<feature type="transmembrane region" description="Helical" evidence="17">
    <location>
        <begin position="667"/>
        <end position="686"/>
    </location>
</feature>
<evidence type="ECO:0000256" key="12">
    <source>
        <dbReference type="ARBA" id="ARBA00022989"/>
    </source>
</evidence>
<dbReference type="InterPro" id="IPR027256">
    <property type="entry name" value="P-typ_ATPase_IB"/>
</dbReference>
<keyword evidence="5" id="KW-0104">Cadmium</keyword>
<dbReference type="InterPro" id="IPR051014">
    <property type="entry name" value="Cation_Transport_ATPase_IB"/>
</dbReference>
<evidence type="ECO:0000256" key="10">
    <source>
        <dbReference type="ARBA" id="ARBA00022840"/>
    </source>
</evidence>
<dbReference type="Pfam" id="PF00702">
    <property type="entry name" value="Hydrolase"/>
    <property type="match status" value="1"/>
</dbReference>
<evidence type="ECO:0000256" key="16">
    <source>
        <dbReference type="ARBA" id="ARBA00049338"/>
    </source>
</evidence>